<feature type="compositionally biased region" description="Basic and acidic residues" evidence="1">
    <location>
        <begin position="432"/>
        <end position="445"/>
    </location>
</feature>
<dbReference type="EMBL" id="JAHFYH010000079">
    <property type="protein sequence ID" value="KAH0214835.1"/>
    <property type="molecule type" value="Genomic_DNA"/>
</dbReference>
<feature type="compositionally biased region" description="Polar residues" evidence="1">
    <location>
        <begin position="389"/>
        <end position="405"/>
    </location>
</feature>
<accession>A0A9P8G9X2</accession>
<dbReference type="Proteomes" id="UP000767238">
    <property type="component" value="Unassembled WGS sequence"/>
</dbReference>
<evidence type="ECO:0000256" key="1">
    <source>
        <dbReference type="SAM" id="MobiDB-lite"/>
    </source>
</evidence>
<proteinExistence type="predicted"/>
<dbReference type="AlphaFoldDB" id="A0A9P8G9X2"/>
<protein>
    <recommendedName>
        <fullName evidence="3">FHA domain-containing protein</fullName>
    </recommendedName>
</protein>
<dbReference type="Pfam" id="PF00498">
    <property type="entry name" value="FHA"/>
    <property type="match status" value="1"/>
</dbReference>
<organism evidence="4 5">
    <name type="scientific">Aureobasidium melanogenum</name>
    <name type="common">Aureobasidium pullulans var. melanogenum</name>
    <dbReference type="NCBI Taxonomy" id="46634"/>
    <lineage>
        <taxon>Eukaryota</taxon>
        <taxon>Fungi</taxon>
        <taxon>Dikarya</taxon>
        <taxon>Ascomycota</taxon>
        <taxon>Pezizomycotina</taxon>
        <taxon>Dothideomycetes</taxon>
        <taxon>Dothideomycetidae</taxon>
        <taxon>Dothideales</taxon>
        <taxon>Saccotheciaceae</taxon>
        <taxon>Aureobasidium</taxon>
    </lineage>
</organism>
<gene>
    <name evidence="4" type="ORF">KCV03_g8309</name>
</gene>
<reference evidence="4" key="2">
    <citation type="submission" date="2021-08" db="EMBL/GenBank/DDBJ databases">
        <authorList>
            <person name="Gostincar C."/>
            <person name="Sun X."/>
            <person name="Song Z."/>
            <person name="Gunde-Cimerman N."/>
        </authorList>
    </citation>
    <scope>NUCLEOTIDE SEQUENCE</scope>
    <source>
        <strain evidence="4">EXF-8016</strain>
    </source>
</reference>
<feature type="compositionally biased region" description="Acidic residues" evidence="1">
    <location>
        <begin position="300"/>
        <end position="311"/>
    </location>
</feature>
<feature type="region of interest" description="Disordered" evidence="1">
    <location>
        <begin position="466"/>
        <end position="490"/>
    </location>
</feature>
<keyword evidence="2" id="KW-0472">Membrane</keyword>
<feature type="transmembrane region" description="Helical" evidence="2">
    <location>
        <begin position="531"/>
        <end position="551"/>
    </location>
</feature>
<dbReference type="PROSITE" id="PS50006">
    <property type="entry name" value="FHA_DOMAIN"/>
    <property type="match status" value="1"/>
</dbReference>
<name>A0A9P8G9X2_AURME</name>
<dbReference type="OrthoDB" id="4096268at2759"/>
<evidence type="ECO:0000313" key="5">
    <source>
        <dbReference type="Proteomes" id="UP000767238"/>
    </source>
</evidence>
<feature type="non-terminal residue" evidence="4">
    <location>
        <position position="1"/>
    </location>
</feature>
<evidence type="ECO:0000313" key="4">
    <source>
        <dbReference type="EMBL" id="KAH0214835.1"/>
    </source>
</evidence>
<sequence>MTAPSSHTQGSTRVTVVLQVDSPKGAPSTGPTSRTLLIPEHGPVLIGRASLTKNRDPAPDNALFTCAVMSRSHATLSAPDGPYGSIFLEDTGSMHGVYVNGLKISRTAIRPSDNITFGSRVTRAEGESLPSNQAFNFFEHSRLTPLPGTHDGVKLTVNNITRSGATFSNPIDLSESSNTMPYPSYKTMPCPSYETMPYPSYRVPDYETDSSKDDSINTTFENSAAVDYIDLDPVSSPARSHNFVHSEDEHDTQVYYNDSDSEFDSDCEPSDYPENPDEFEYDEQSHAGSDGSRYPGSSVADEEDDTQRDQVDSEIDEVLEFHEEPEIAPVHVDDTEIAQTKATYTQSEKEKAREAAEVMSLPWILEPSDRWNMSAVTLTPNSIMPKVPSPSTLKDTEFLPTSQGKKNVDDGGAAAQDTEKDIESQDASLKAQQRDKELENIEGPKIDKEKEVSVITPTVNELFAKVDSPTGSKRKRDIEDDGHEDVPAPSADRKLLKLKFNKQHILKNFFKAQPQIASRPAKRAKRSTAKFALGAFAGAIGGVATVVGVLMTPQCEQLLASWPIS</sequence>
<dbReference type="InterPro" id="IPR008984">
    <property type="entry name" value="SMAD_FHA_dom_sf"/>
</dbReference>
<feature type="region of interest" description="Disordered" evidence="1">
    <location>
        <begin position="382"/>
        <end position="445"/>
    </location>
</feature>
<reference evidence="4" key="1">
    <citation type="journal article" date="2021" name="J Fungi (Basel)">
        <title>Virulence traits and population genomics of the black yeast Aureobasidium melanogenum.</title>
        <authorList>
            <person name="Cernosa A."/>
            <person name="Sun X."/>
            <person name="Gostincar C."/>
            <person name="Fang C."/>
            <person name="Gunde-Cimerman N."/>
            <person name="Song Z."/>
        </authorList>
    </citation>
    <scope>NUCLEOTIDE SEQUENCE</scope>
    <source>
        <strain evidence="4">EXF-8016</strain>
    </source>
</reference>
<dbReference type="SMART" id="SM00240">
    <property type="entry name" value="FHA"/>
    <property type="match status" value="1"/>
</dbReference>
<keyword evidence="2" id="KW-1133">Transmembrane helix</keyword>
<keyword evidence="2" id="KW-0812">Transmembrane</keyword>
<feature type="domain" description="FHA" evidence="3">
    <location>
        <begin position="44"/>
        <end position="104"/>
    </location>
</feature>
<dbReference type="SUPFAM" id="SSF49879">
    <property type="entry name" value="SMAD/FHA domain"/>
    <property type="match status" value="1"/>
</dbReference>
<evidence type="ECO:0000259" key="3">
    <source>
        <dbReference type="PROSITE" id="PS50006"/>
    </source>
</evidence>
<dbReference type="Gene3D" id="2.60.200.20">
    <property type="match status" value="1"/>
</dbReference>
<comment type="caution">
    <text evidence="4">The sequence shown here is derived from an EMBL/GenBank/DDBJ whole genome shotgun (WGS) entry which is preliminary data.</text>
</comment>
<evidence type="ECO:0000256" key="2">
    <source>
        <dbReference type="SAM" id="Phobius"/>
    </source>
</evidence>
<dbReference type="InterPro" id="IPR000253">
    <property type="entry name" value="FHA_dom"/>
</dbReference>
<feature type="compositionally biased region" description="Acidic residues" evidence="1">
    <location>
        <begin position="259"/>
        <end position="282"/>
    </location>
</feature>
<feature type="region of interest" description="Disordered" evidence="1">
    <location>
        <begin position="238"/>
        <end position="311"/>
    </location>
</feature>